<organism evidence="4 5">
    <name type="scientific">Coccomyxa viridis</name>
    <dbReference type="NCBI Taxonomy" id="1274662"/>
    <lineage>
        <taxon>Eukaryota</taxon>
        <taxon>Viridiplantae</taxon>
        <taxon>Chlorophyta</taxon>
        <taxon>core chlorophytes</taxon>
        <taxon>Trebouxiophyceae</taxon>
        <taxon>Trebouxiophyceae incertae sedis</taxon>
        <taxon>Coccomyxaceae</taxon>
        <taxon>Coccomyxa</taxon>
    </lineage>
</organism>
<feature type="compositionally biased region" description="Low complexity" evidence="2">
    <location>
        <begin position="353"/>
        <end position="364"/>
    </location>
</feature>
<keyword evidence="5" id="KW-1185">Reference proteome</keyword>
<dbReference type="SUPFAM" id="SSF54791">
    <property type="entry name" value="Eukaryotic type KH-domain (KH-domain type I)"/>
    <property type="match status" value="1"/>
</dbReference>
<evidence type="ECO:0000259" key="3">
    <source>
        <dbReference type="Pfam" id="PF00013"/>
    </source>
</evidence>
<sequence>MATGLNTTESQADALASRLQGWSGFHGPFSSPSRSGLQAPQTSPSQFPDQRPEQASQWLQLRQALQESQSNQMPNPSTPALVCAPSVFLKENSLPQPTRSPTPSVESADTVPVTSPGSLTVPEMLVNIKTTMISRCRPVRKVQPPSDTKCLVGPRTGNIQWIQPSGPRRPGEGIEDEAQGIVDVHESANGGVLLRVTLLASGFLIGPSGFTVREIIRQTDADIKSWTDKCEDDTTRPTRTFIIEGYQESVARALMIMCDAISRYKDLCEGAYAGQCVSPIQRLHDIDFSYQPPPRTVVPHAAGLKGQSHRMRAASGGRSGRMRMPVQENASTQIAARILADVKSHLSAEHASKAAARAQAERSSTPTCAFQGSLGQETPQENAAATHQQVQRSQGHQSSSAMHRQAPATIPPGYVMLSSGVMMPIEALQSNSAAASFGMQQHPPYQGTQASFMPHATPTMQPSFQMPQPQGMEQQGPVTPDLVQGPPVNFGYSDVPGMWSSDASTLGTPTPGRRSPVYSVLEAQYAEAAFGTAPSVSPANAAETGRPTYAESFYSNTAPARGAGQGVQHGGDPSYTVANASAAGRSINTAGRQHSEMNLSARAAKDGNTQGQDGSTPWVQGEHPLFGGFAQANWHSGE</sequence>
<evidence type="ECO:0000313" key="4">
    <source>
        <dbReference type="EMBL" id="CAL5227478.1"/>
    </source>
</evidence>
<accession>A0ABP1G9Y8</accession>
<comment type="caution">
    <text evidence="4">The sequence shown here is derived from an EMBL/GenBank/DDBJ whole genome shotgun (WGS) entry which is preliminary data.</text>
</comment>
<dbReference type="Gene3D" id="3.30.1370.10">
    <property type="entry name" value="K Homology domain, type 1"/>
    <property type="match status" value="1"/>
</dbReference>
<evidence type="ECO:0000313" key="5">
    <source>
        <dbReference type="Proteomes" id="UP001497392"/>
    </source>
</evidence>
<gene>
    <name evidence="4" type="primary">g10455</name>
    <name evidence="4" type="ORF">VP750_LOCUS9384</name>
</gene>
<feature type="compositionally biased region" description="Polar residues" evidence="2">
    <location>
        <begin position="365"/>
        <end position="402"/>
    </location>
</feature>
<keyword evidence="1" id="KW-0694">RNA-binding</keyword>
<dbReference type="PROSITE" id="PS50084">
    <property type="entry name" value="KH_TYPE_1"/>
    <property type="match status" value="1"/>
</dbReference>
<feature type="domain" description="K Homology" evidence="3">
    <location>
        <begin position="202"/>
        <end position="256"/>
    </location>
</feature>
<reference evidence="4 5" key="1">
    <citation type="submission" date="2024-06" db="EMBL/GenBank/DDBJ databases">
        <authorList>
            <person name="Kraege A."/>
            <person name="Thomma B."/>
        </authorList>
    </citation>
    <scope>NUCLEOTIDE SEQUENCE [LARGE SCALE GENOMIC DNA]</scope>
</reference>
<feature type="region of interest" description="Disordered" evidence="2">
    <location>
        <begin position="299"/>
        <end position="326"/>
    </location>
</feature>
<feature type="compositionally biased region" description="Polar residues" evidence="2">
    <location>
        <begin position="30"/>
        <end position="55"/>
    </location>
</feature>
<name>A0ABP1G9Y8_9CHLO</name>
<dbReference type="InterPro" id="IPR004088">
    <property type="entry name" value="KH_dom_type_1"/>
</dbReference>
<feature type="region of interest" description="Disordered" evidence="2">
    <location>
        <begin position="353"/>
        <end position="404"/>
    </location>
</feature>
<dbReference type="Pfam" id="PF00013">
    <property type="entry name" value="KH_1"/>
    <property type="match status" value="1"/>
</dbReference>
<feature type="region of interest" description="Disordered" evidence="2">
    <location>
        <begin position="17"/>
        <end position="55"/>
    </location>
</feature>
<evidence type="ECO:0000256" key="1">
    <source>
        <dbReference type="PROSITE-ProRule" id="PRU00117"/>
    </source>
</evidence>
<evidence type="ECO:0000256" key="2">
    <source>
        <dbReference type="SAM" id="MobiDB-lite"/>
    </source>
</evidence>
<protein>
    <submittedName>
        <fullName evidence="4">G10455 protein</fullName>
    </submittedName>
</protein>
<dbReference type="EMBL" id="CAXHTA020000017">
    <property type="protein sequence ID" value="CAL5227478.1"/>
    <property type="molecule type" value="Genomic_DNA"/>
</dbReference>
<dbReference type="InterPro" id="IPR036612">
    <property type="entry name" value="KH_dom_type_1_sf"/>
</dbReference>
<proteinExistence type="predicted"/>
<dbReference type="CDD" id="cd00105">
    <property type="entry name" value="KH-I"/>
    <property type="match status" value="1"/>
</dbReference>
<dbReference type="Proteomes" id="UP001497392">
    <property type="component" value="Unassembled WGS sequence"/>
</dbReference>
<feature type="region of interest" description="Disordered" evidence="2">
    <location>
        <begin position="92"/>
        <end position="116"/>
    </location>
</feature>
<feature type="compositionally biased region" description="Polar residues" evidence="2">
    <location>
        <begin position="93"/>
        <end position="116"/>
    </location>
</feature>